<dbReference type="AlphaFoldDB" id="A0A382I5B8"/>
<evidence type="ECO:0008006" key="2">
    <source>
        <dbReference type="Google" id="ProtNLM"/>
    </source>
</evidence>
<name>A0A382I5B8_9ZZZZ</name>
<proteinExistence type="predicted"/>
<accession>A0A382I5B8</accession>
<sequence length="96" mass="11259">LDMWMKDAGNNRTGWHSEEFEKILGEAAETGDAEARYVLLSKAEALFLKERPILPVYWYTRNYLLHPDVKGWHPLILDNHPYKFLRLESGSARKKD</sequence>
<reference evidence="1" key="1">
    <citation type="submission" date="2018-05" db="EMBL/GenBank/DDBJ databases">
        <authorList>
            <person name="Lanie J.A."/>
            <person name="Ng W.-L."/>
            <person name="Kazmierczak K.M."/>
            <person name="Andrzejewski T.M."/>
            <person name="Davidsen T.M."/>
            <person name="Wayne K.J."/>
            <person name="Tettelin H."/>
            <person name="Glass J.I."/>
            <person name="Rusch D."/>
            <person name="Podicherti R."/>
            <person name="Tsui H.-C.T."/>
            <person name="Winkler M.E."/>
        </authorList>
    </citation>
    <scope>NUCLEOTIDE SEQUENCE</scope>
</reference>
<gene>
    <name evidence="1" type="ORF">METZ01_LOCUS246755</name>
</gene>
<feature type="non-terminal residue" evidence="1">
    <location>
        <position position="1"/>
    </location>
</feature>
<protein>
    <recommendedName>
        <fullName evidence="2">Solute-binding protein family 5 domain-containing protein</fullName>
    </recommendedName>
</protein>
<dbReference type="Gene3D" id="3.10.105.10">
    <property type="entry name" value="Dipeptide-binding Protein, Domain 3"/>
    <property type="match status" value="1"/>
</dbReference>
<dbReference type="SUPFAM" id="SSF53850">
    <property type="entry name" value="Periplasmic binding protein-like II"/>
    <property type="match status" value="1"/>
</dbReference>
<evidence type="ECO:0000313" key="1">
    <source>
        <dbReference type="EMBL" id="SVB93901.1"/>
    </source>
</evidence>
<dbReference type="EMBL" id="UINC01064847">
    <property type="protein sequence ID" value="SVB93901.1"/>
    <property type="molecule type" value="Genomic_DNA"/>
</dbReference>
<organism evidence="1">
    <name type="scientific">marine metagenome</name>
    <dbReference type="NCBI Taxonomy" id="408172"/>
    <lineage>
        <taxon>unclassified sequences</taxon>
        <taxon>metagenomes</taxon>
        <taxon>ecological metagenomes</taxon>
    </lineage>
</organism>
<dbReference type="Gene3D" id="3.40.190.10">
    <property type="entry name" value="Periplasmic binding protein-like II"/>
    <property type="match status" value="1"/>
</dbReference>